<protein>
    <submittedName>
        <fullName evidence="3">Serpin (Serine protease inhibitor)</fullName>
    </submittedName>
</protein>
<dbReference type="InterPro" id="IPR042185">
    <property type="entry name" value="Serpin_sf_2"/>
</dbReference>
<dbReference type="PANTHER" id="PTHR11461">
    <property type="entry name" value="SERINE PROTEASE INHIBITOR, SERPIN"/>
    <property type="match status" value="1"/>
</dbReference>
<dbReference type="OrthoDB" id="9764871at2"/>
<dbReference type="SMART" id="SM00093">
    <property type="entry name" value="SERPIN"/>
    <property type="match status" value="1"/>
</dbReference>
<dbReference type="CDD" id="cd19590">
    <property type="entry name" value="serpin_thermopin-like"/>
    <property type="match status" value="1"/>
</dbReference>
<dbReference type="RefSeq" id="WP_146535559.1">
    <property type="nucleotide sequence ID" value="NZ_SJPX01000004.1"/>
</dbReference>
<evidence type="ECO:0000259" key="2">
    <source>
        <dbReference type="SMART" id="SM00093"/>
    </source>
</evidence>
<proteinExistence type="inferred from homology"/>
<keyword evidence="4" id="KW-1185">Reference proteome</keyword>
<dbReference type="Gene3D" id="3.30.497.10">
    <property type="entry name" value="Antithrombin, subunit I, domain 2"/>
    <property type="match status" value="1"/>
</dbReference>
<comment type="caution">
    <text evidence="3">The sequence shown here is derived from an EMBL/GenBank/DDBJ whole genome shotgun (WGS) entry which is preliminary data.</text>
</comment>
<dbReference type="EMBL" id="SJPX01000004">
    <property type="protein sequence ID" value="TWU49276.1"/>
    <property type="molecule type" value="Genomic_DNA"/>
</dbReference>
<dbReference type="Gene3D" id="2.30.39.10">
    <property type="entry name" value="Alpha-1-antitrypsin, domain 1"/>
    <property type="match status" value="1"/>
</dbReference>
<dbReference type="Pfam" id="PF00079">
    <property type="entry name" value="Serpin"/>
    <property type="match status" value="1"/>
</dbReference>
<dbReference type="Proteomes" id="UP000317977">
    <property type="component" value="Unassembled WGS sequence"/>
</dbReference>
<evidence type="ECO:0000313" key="3">
    <source>
        <dbReference type="EMBL" id="TWU49276.1"/>
    </source>
</evidence>
<dbReference type="InterPro" id="IPR000215">
    <property type="entry name" value="Serpin_fam"/>
</dbReference>
<dbReference type="GO" id="GO:0004867">
    <property type="term" value="F:serine-type endopeptidase inhibitor activity"/>
    <property type="evidence" value="ECO:0007669"/>
    <property type="project" value="InterPro"/>
</dbReference>
<evidence type="ECO:0000256" key="1">
    <source>
        <dbReference type="RuleBase" id="RU000411"/>
    </source>
</evidence>
<dbReference type="InterPro" id="IPR042178">
    <property type="entry name" value="Serpin_sf_1"/>
</dbReference>
<dbReference type="InterPro" id="IPR023795">
    <property type="entry name" value="Serpin_CS"/>
</dbReference>
<reference evidence="3 4" key="1">
    <citation type="submission" date="2019-02" db="EMBL/GenBank/DDBJ databases">
        <title>Deep-cultivation of Planctomycetes and their phenomic and genomic characterization uncovers novel biology.</title>
        <authorList>
            <person name="Wiegand S."/>
            <person name="Jogler M."/>
            <person name="Boedeker C."/>
            <person name="Pinto D."/>
            <person name="Vollmers J."/>
            <person name="Rivas-Marin E."/>
            <person name="Kohn T."/>
            <person name="Peeters S.H."/>
            <person name="Heuer A."/>
            <person name="Rast P."/>
            <person name="Oberbeckmann S."/>
            <person name="Bunk B."/>
            <person name="Jeske O."/>
            <person name="Meyerdierks A."/>
            <person name="Storesund J.E."/>
            <person name="Kallscheuer N."/>
            <person name="Luecker S."/>
            <person name="Lage O.M."/>
            <person name="Pohl T."/>
            <person name="Merkel B.J."/>
            <person name="Hornburger P."/>
            <person name="Mueller R.-W."/>
            <person name="Bruemmer F."/>
            <person name="Labrenz M."/>
            <person name="Spormann A.M."/>
            <person name="Op Den Camp H."/>
            <person name="Overmann J."/>
            <person name="Amann R."/>
            <person name="Jetten M.S.M."/>
            <person name="Mascher T."/>
            <person name="Medema M.H."/>
            <person name="Devos D.P."/>
            <person name="Kaster A.-K."/>
            <person name="Ovreas L."/>
            <person name="Rohde M."/>
            <person name="Galperin M.Y."/>
            <person name="Jogler C."/>
        </authorList>
    </citation>
    <scope>NUCLEOTIDE SEQUENCE [LARGE SCALE GENOMIC DNA]</scope>
    <source>
        <strain evidence="3 4">Poly59</strain>
    </source>
</reference>
<comment type="similarity">
    <text evidence="1">Belongs to the serpin family.</text>
</comment>
<dbReference type="AlphaFoldDB" id="A0A5C6ENV0"/>
<sequence>MNDKTGEITSDVQQVVQANNQFAVDLYSKLATAVNGDLFFSPSSISLALAMTYAGARGDTAKEIAEAMHFSLPSDRLHQSLRKLQQETKTGGVEFRIANRLWGQRDYHFLSEFLQITERKYGACLAEADFVHAAEAMRIEINDWVAEQTAQRITNLVPPDSFNELTRLVLANAIYFLGSWENEFKEQATVDANFNVTPGQTHPTRMMRQSGFFQYGEFDDLQVLEMPYKSHMIEWKTVKHGDIEGQEPVEVPDGGSDFAMTIFLPRKVDGVAHIEKHLTTKIQEWMMLQPSRVSIQLPKFGMESTHFLNETLQSLGMKKPFIVDKADFSGMSDNPEGLFIGSVIHKAFVKVNEKGTEAAAATAIVMRGGSAREPEPPKEFIADHPFIFLIRDRRTQQIHFMGRVCAPTFQD</sequence>
<organism evidence="3 4">
    <name type="scientific">Rubripirellula reticaptiva</name>
    <dbReference type="NCBI Taxonomy" id="2528013"/>
    <lineage>
        <taxon>Bacteria</taxon>
        <taxon>Pseudomonadati</taxon>
        <taxon>Planctomycetota</taxon>
        <taxon>Planctomycetia</taxon>
        <taxon>Pirellulales</taxon>
        <taxon>Pirellulaceae</taxon>
        <taxon>Rubripirellula</taxon>
    </lineage>
</organism>
<gene>
    <name evidence="3" type="ORF">Poly59_38900</name>
</gene>
<dbReference type="PANTHER" id="PTHR11461:SF211">
    <property type="entry name" value="GH10112P-RELATED"/>
    <property type="match status" value="1"/>
</dbReference>
<dbReference type="GO" id="GO:0005615">
    <property type="term" value="C:extracellular space"/>
    <property type="evidence" value="ECO:0007669"/>
    <property type="project" value="InterPro"/>
</dbReference>
<name>A0A5C6ENV0_9BACT</name>
<accession>A0A5C6ENV0</accession>
<dbReference type="InterPro" id="IPR023796">
    <property type="entry name" value="Serpin_dom"/>
</dbReference>
<dbReference type="InterPro" id="IPR036186">
    <property type="entry name" value="Serpin_sf"/>
</dbReference>
<evidence type="ECO:0000313" key="4">
    <source>
        <dbReference type="Proteomes" id="UP000317977"/>
    </source>
</evidence>
<feature type="domain" description="Serpin" evidence="2">
    <location>
        <begin position="24"/>
        <end position="407"/>
    </location>
</feature>
<dbReference type="SUPFAM" id="SSF56574">
    <property type="entry name" value="Serpins"/>
    <property type="match status" value="1"/>
</dbReference>
<dbReference type="PROSITE" id="PS00284">
    <property type="entry name" value="SERPIN"/>
    <property type="match status" value="1"/>
</dbReference>